<gene>
    <name evidence="2" type="ORF">GCM10010833_07750</name>
</gene>
<dbReference type="Gene3D" id="3.40.50.150">
    <property type="entry name" value="Vaccinia Virus protein VP39"/>
    <property type="match status" value="1"/>
</dbReference>
<protein>
    <recommendedName>
        <fullName evidence="1">Methyltransferase type 11 domain-containing protein</fullName>
    </recommendedName>
</protein>
<dbReference type="Proteomes" id="UP000614261">
    <property type="component" value="Unassembled WGS sequence"/>
</dbReference>
<dbReference type="EMBL" id="BMGD01000001">
    <property type="protein sequence ID" value="GGB55471.1"/>
    <property type="molecule type" value="Genomic_DNA"/>
</dbReference>
<feature type="domain" description="Methyltransferase type 11" evidence="1">
    <location>
        <begin position="36"/>
        <end position="104"/>
    </location>
</feature>
<dbReference type="SUPFAM" id="SSF53335">
    <property type="entry name" value="S-adenosyl-L-methionine-dependent methyltransferases"/>
    <property type="match status" value="1"/>
</dbReference>
<proteinExistence type="predicted"/>
<dbReference type="InterPro" id="IPR013216">
    <property type="entry name" value="Methyltransf_11"/>
</dbReference>
<dbReference type="Pfam" id="PF08241">
    <property type="entry name" value="Methyltransf_11"/>
    <property type="match status" value="1"/>
</dbReference>
<sequence length="193" mass="22100">MIKAQFPEIQQYNVLDLGGSIHFWQEVGDVLKPKSVTIMNIAADHQSVGDDASHDHINSIVLYDGKNIPYGDNEIDLLICNSVMEHVPKDERLALVNEIERVSKRYVVQTPAKSFVVEPHFVMPVVHWIPRPLGRVMVNLSPLAIFNGPRYAKAMFDEVNLLNHREITSLFKQRRIVREMSLGMTKSYMVFKD</sequence>
<name>A0ABQ1IY61_9SPHN</name>
<evidence type="ECO:0000313" key="3">
    <source>
        <dbReference type="Proteomes" id="UP000614261"/>
    </source>
</evidence>
<dbReference type="InterPro" id="IPR029063">
    <property type="entry name" value="SAM-dependent_MTases_sf"/>
</dbReference>
<accession>A0ABQ1IY61</accession>
<keyword evidence="3" id="KW-1185">Reference proteome</keyword>
<comment type="caution">
    <text evidence="2">The sequence shown here is derived from an EMBL/GenBank/DDBJ whole genome shotgun (WGS) entry which is preliminary data.</text>
</comment>
<organism evidence="2 3">
    <name type="scientific">Blastomonas aquatica</name>
    <dbReference type="NCBI Taxonomy" id="1510276"/>
    <lineage>
        <taxon>Bacteria</taxon>
        <taxon>Pseudomonadati</taxon>
        <taxon>Pseudomonadota</taxon>
        <taxon>Alphaproteobacteria</taxon>
        <taxon>Sphingomonadales</taxon>
        <taxon>Sphingomonadaceae</taxon>
        <taxon>Blastomonas</taxon>
    </lineage>
</organism>
<reference evidence="3" key="1">
    <citation type="journal article" date="2019" name="Int. J. Syst. Evol. Microbiol.">
        <title>The Global Catalogue of Microorganisms (GCM) 10K type strain sequencing project: providing services to taxonomists for standard genome sequencing and annotation.</title>
        <authorList>
            <consortium name="The Broad Institute Genomics Platform"/>
            <consortium name="The Broad Institute Genome Sequencing Center for Infectious Disease"/>
            <person name="Wu L."/>
            <person name="Ma J."/>
        </authorList>
    </citation>
    <scope>NUCLEOTIDE SEQUENCE [LARGE SCALE GENOMIC DNA]</scope>
    <source>
        <strain evidence="3">CGMCC 1.12851</strain>
    </source>
</reference>
<evidence type="ECO:0000313" key="2">
    <source>
        <dbReference type="EMBL" id="GGB55471.1"/>
    </source>
</evidence>
<evidence type="ECO:0000259" key="1">
    <source>
        <dbReference type="Pfam" id="PF08241"/>
    </source>
</evidence>